<dbReference type="InterPro" id="IPR013083">
    <property type="entry name" value="Znf_RING/FYVE/PHD"/>
</dbReference>
<dbReference type="CDD" id="cd16651">
    <property type="entry name" value="SPL-RING_NSE2"/>
    <property type="match status" value="1"/>
</dbReference>
<dbReference type="Proteomes" id="UP001153555">
    <property type="component" value="Unassembled WGS sequence"/>
</dbReference>
<dbReference type="InterPro" id="IPR026846">
    <property type="entry name" value="Nse2(Mms21)"/>
</dbReference>
<evidence type="ECO:0000256" key="4">
    <source>
        <dbReference type="ARBA" id="ARBA00022679"/>
    </source>
</evidence>
<dbReference type="PANTHER" id="PTHR21330">
    <property type="entry name" value="E3 SUMO-PROTEIN LIGASE NSE2"/>
    <property type="match status" value="1"/>
</dbReference>
<name>A0A9N7R2S5_STRHE</name>
<sequence length="250" mass="28153">MASTSAPRSNAGYGRIKSAATALYSDNQTLISEIRKATLMMKEIAVDLERDNKSDMVKELEDSVLELLRASDDCTHLSTAIKSIGDEYRPGNELTNFSKLLDDKLERLKPDSSSAPENHHWLRQFREAIWNVHHAGQPMPGEEQEDIVMTSTENNLRNTKCPLTGKPITELAEPVRSVDCKHIYEKNAILRHMRVDIACPVAGCPNKLKADRVVCDPLLPIEIDELRSMSKQQTRADVIEDITQLDEEED</sequence>
<dbReference type="EMBL" id="CACSLK010003174">
    <property type="protein sequence ID" value="CAA0808542.1"/>
    <property type="molecule type" value="Genomic_DNA"/>
</dbReference>
<dbReference type="GO" id="GO:0016874">
    <property type="term" value="F:ligase activity"/>
    <property type="evidence" value="ECO:0007669"/>
    <property type="project" value="UniProtKB-KW"/>
</dbReference>
<dbReference type="AlphaFoldDB" id="A0A9N7R2S5"/>
<evidence type="ECO:0000259" key="11">
    <source>
        <dbReference type="PROSITE" id="PS51044"/>
    </source>
</evidence>
<organism evidence="12 13">
    <name type="scientific">Striga hermonthica</name>
    <name type="common">Purple witchweed</name>
    <name type="synonym">Buchnera hermonthica</name>
    <dbReference type="NCBI Taxonomy" id="68872"/>
    <lineage>
        <taxon>Eukaryota</taxon>
        <taxon>Viridiplantae</taxon>
        <taxon>Streptophyta</taxon>
        <taxon>Embryophyta</taxon>
        <taxon>Tracheophyta</taxon>
        <taxon>Spermatophyta</taxon>
        <taxon>Magnoliopsida</taxon>
        <taxon>eudicotyledons</taxon>
        <taxon>Gunneridae</taxon>
        <taxon>Pentapetalae</taxon>
        <taxon>asterids</taxon>
        <taxon>lamiids</taxon>
        <taxon>Lamiales</taxon>
        <taxon>Orobanchaceae</taxon>
        <taxon>Buchnereae</taxon>
        <taxon>Striga</taxon>
    </lineage>
</organism>
<evidence type="ECO:0000256" key="10">
    <source>
        <dbReference type="PROSITE-ProRule" id="PRU00452"/>
    </source>
</evidence>
<keyword evidence="12" id="KW-0436">Ligase</keyword>
<dbReference type="OrthoDB" id="26899at2759"/>
<evidence type="ECO:0000256" key="3">
    <source>
        <dbReference type="ARBA" id="ARBA00008212"/>
    </source>
</evidence>
<keyword evidence="7" id="KW-0833">Ubl conjugation pathway</keyword>
<dbReference type="Pfam" id="PF11789">
    <property type="entry name" value="zf-Nse"/>
    <property type="match status" value="1"/>
</dbReference>
<evidence type="ECO:0000256" key="9">
    <source>
        <dbReference type="ARBA" id="ARBA00023242"/>
    </source>
</evidence>
<evidence type="ECO:0000313" key="13">
    <source>
        <dbReference type="Proteomes" id="UP001153555"/>
    </source>
</evidence>
<protein>
    <submittedName>
        <fullName evidence="12">E3 SUMO-protein ligase MMS21</fullName>
    </submittedName>
</protein>
<dbReference type="GO" id="GO:0000724">
    <property type="term" value="P:double-strand break repair via homologous recombination"/>
    <property type="evidence" value="ECO:0007669"/>
    <property type="project" value="InterPro"/>
</dbReference>
<evidence type="ECO:0000256" key="5">
    <source>
        <dbReference type="ARBA" id="ARBA00022723"/>
    </source>
</evidence>
<comment type="subcellular location">
    <subcellularLocation>
        <location evidence="1">Nucleus</location>
    </subcellularLocation>
</comment>
<evidence type="ECO:0000256" key="1">
    <source>
        <dbReference type="ARBA" id="ARBA00004123"/>
    </source>
</evidence>
<comment type="caution">
    <text evidence="12">The sequence shown here is derived from an EMBL/GenBank/DDBJ whole genome shotgun (WGS) entry which is preliminary data.</text>
</comment>
<gene>
    <name evidence="12" type="ORF">SHERM_10776</name>
</gene>
<dbReference type="GO" id="GO:0008270">
    <property type="term" value="F:zinc ion binding"/>
    <property type="evidence" value="ECO:0007669"/>
    <property type="project" value="UniProtKB-KW"/>
</dbReference>
<keyword evidence="8" id="KW-0862">Zinc</keyword>
<dbReference type="PROSITE" id="PS51044">
    <property type="entry name" value="ZF_SP_RING"/>
    <property type="match status" value="1"/>
</dbReference>
<evidence type="ECO:0000256" key="8">
    <source>
        <dbReference type="ARBA" id="ARBA00022833"/>
    </source>
</evidence>
<evidence type="ECO:0000256" key="7">
    <source>
        <dbReference type="ARBA" id="ARBA00022786"/>
    </source>
</evidence>
<dbReference type="GO" id="GO:0061665">
    <property type="term" value="F:SUMO ligase activity"/>
    <property type="evidence" value="ECO:0007669"/>
    <property type="project" value="TreeGrafter"/>
</dbReference>
<evidence type="ECO:0000313" key="12">
    <source>
        <dbReference type="EMBL" id="CAA0808542.1"/>
    </source>
</evidence>
<keyword evidence="4" id="KW-0808">Transferase</keyword>
<keyword evidence="9" id="KW-0539">Nucleus</keyword>
<keyword evidence="5" id="KW-0479">Metal-binding</keyword>
<keyword evidence="13" id="KW-1185">Reference proteome</keyword>
<dbReference type="GO" id="GO:0030915">
    <property type="term" value="C:Smc5-Smc6 complex"/>
    <property type="evidence" value="ECO:0007669"/>
    <property type="project" value="InterPro"/>
</dbReference>
<dbReference type="SUPFAM" id="SSF57850">
    <property type="entry name" value="RING/U-box"/>
    <property type="match status" value="1"/>
</dbReference>
<comment type="similarity">
    <text evidence="3">Belongs to the NSE2 family.</text>
</comment>
<accession>A0A9N7R2S5</accession>
<evidence type="ECO:0000256" key="6">
    <source>
        <dbReference type="ARBA" id="ARBA00022771"/>
    </source>
</evidence>
<dbReference type="Gene3D" id="3.30.40.10">
    <property type="entry name" value="Zinc/RING finger domain, C3HC4 (zinc finger)"/>
    <property type="match status" value="1"/>
</dbReference>
<keyword evidence="6 10" id="KW-0863">Zinc-finger</keyword>
<reference evidence="12" key="1">
    <citation type="submission" date="2019-12" db="EMBL/GenBank/DDBJ databases">
        <authorList>
            <person name="Scholes J."/>
        </authorList>
    </citation>
    <scope>NUCLEOTIDE SEQUENCE</scope>
</reference>
<dbReference type="GO" id="GO:0016925">
    <property type="term" value="P:protein sumoylation"/>
    <property type="evidence" value="ECO:0007669"/>
    <property type="project" value="UniProtKB-ARBA"/>
</dbReference>
<proteinExistence type="inferred from homology"/>
<dbReference type="GO" id="GO:0005634">
    <property type="term" value="C:nucleus"/>
    <property type="evidence" value="ECO:0007669"/>
    <property type="project" value="UniProtKB-SubCell"/>
</dbReference>
<dbReference type="PANTHER" id="PTHR21330:SF1">
    <property type="entry name" value="E3 SUMO-PROTEIN LIGASE NSE2"/>
    <property type="match status" value="1"/>
</dbReference>
<evidence type="ECO:0000256" key="2">
    <source>
        <dbReference type="ARBA" id="ARBA00004718"/>
    </source>
</evidence>
<feature type="domain" description="SP-RING-type" evidence="11">
    <location>
        <begin position="143"/>
        <end position="228"/>
    </location>
</feature>
<comment type="pathway">
    <text evidence="2">Protein modification; protein sumoylation.</text>
</comment>
<dbReference type="InterPro" id="IPR004181">
    <property type="entry name" value="Znf_MIZ"/>
</dbReference>